<dbReference type="InterPro" id="IPR039422">
    <property type="entry name" value="MarR/SlyA-like"/>
</dbReference>
<dbReference type="RefSeq" id="WP_242286303.1">
    <property type="nucleotide sequence ID" value="NZ_JAKKSL010000002.1"/>
</dbReference>
<dbReference type="Pfam" id="PF01047">
    <property type="entry name" value="MarR"/>
    <property type="match status" value="1"/>
</dbReference>
<keyword evidence="2" id="KW-0238">DNA-binding</keyword>
<keyword evidence="1" id="KW-0805">Transcription regulation</keyword>
<dbReference type="InterPro" id="IPR036388">
    <property type="entry name" value="WH-like_DNA-bd_sf"/>
</dbReference>
<dbReference type="PANTHER" id="PTHR33164">
    <property type="entry name" value="TRANSCRIPTIONAL REGULATOR, MARR FAMILY"/>
    <property type="match status" value="1"/>
</dbReference>
<dbReference type="EMBL" id="JAKKSL010000002">
    <property type="protein sequence ID" value="MCI2283944.1"/>
    <property type="molecule type" value="Genomic_DNA"/>
</dbReference>
<dbReference type="SMART" id="SM00347">
    <property type="entry name" value="HTH_MARR"/>
    <property type="match status" value="1"/>
</dbReference>
<dbReference type="Gene3D" id="1.10.10.10">
    <property type="entry name" value="Winged helix-like DNA-binding domain superfamily/Winged helix DNA-binding domain"/>
    <property type="match status" value="1"/>
</dbReference>
<reference evidence="5" key="1">
    <citation type="submission" date="2022-01" db="EMBL/GenBank/DDBJ databases">
        <title>Colwellia maritima, isolated from seawater.</title>
        <authorList>
            <person name="Kristyanto S."/>
            <person name="Jung J."/>
            <person name="Jeon C.O."/>
        </authorList>
    </citation>
    <scope>NUCLEOTIDE SEQUENCE</scope>
    <source>
        <strain evidence="5">MSW7</strain>
    </source>
</reference>
<dbReference type="SUPFAM" id="SSF46785">
    <property type="entry name" value="Winged helix' DNA-binding domain"/>
    <property type="match status" value="1"/>
</dbReference>
<dbReference type="InterPro" id="IPR000835">
    <property type="entry name" value="HTH_MarR-typ"/>
</dbReference>
<proteinExistence type="predicted"/>
<dbReference type="PROSITE" id="PS01117">
    <property type="entry name" value="HTH_MARR_1"/>
    <property type="match status" value="1"/>
</dbReference>
<evidence type="ECO:0000256" key="1">
    <source>
        <dbReference type="ARBA" id="ARBA00023015"/>
    </source>
</evidence>
<evidence type="ECO:0000256" key="3">
    <source>
        <dbReference type="ARBA" id="ARBA00023163"/>
    </source>
</evidence>
<evidence type="ECO:0000256" key="2">
    <source>
        <dbReference type="ARBA" id="ARBA00023125"/>
    </source>
</evidence>
<feature type="domain" description="HTH marR-type" evidence="4">
    <location>
        <begin position="1"/>
        <end position="134"/>
    </location>
</feature>
<keyword evidence="3" id="KW-0804">Transcription</keyword>
<sequence length="138" mass="15797">MELSEALFSLLHSVRNNISQQVKISDIDLSLMHLKSLKMISMIDECTGQKITEFMGRDKAQVNRLIKELVNQELVIKTDNVNDGRSQILSLSARGNECIKKFKIIENQVTSKMAKDIAPEDIENFIRLAKIFKMNLMK</sequence>
<evidence type="ECO:0000259" key="4">
    <source>
        <dbReference type="PROSITE" id="PS50995"/>
    </source>
</evidence>
<name>A0ABS9X194_9GAMM</name>
<evidence type="ECO:0000313" key="5">
    <source>
        <dbReference type="EMBL" id="MCI2283944.1"/>
    </source>
</evidence>
<dbReference type="InterPro" id="IPR023187">
    <property type="entry name" value="Tscrpt_reg_MarR-type_CS"/>
</dbReference>
<protein>
    <submittedName>
        <fullName evidence="5">MarR family transcriptional regulator</fullName>
    </submittedName>
</protein>
<organism evidence="5 6">
    <name type="scientific">Colwellia maritima</name>
    <dbReference type="NCBI Taxonomy" id="2912588"/>
    <lineage>
        <taxon>Bacteria</taxon>
        <taxon>Pseudomonadati</taxon>
        <taxon>Pseudomonadota</taxon>
        <taxon>Gammaproteobacteria</taxon>
        <taxon>Alteromonadales</taxon>
        <taxon>Colwelliaceae</taxon>
        <taxon>Colwellia</taxon>
    </lineage>
</organism>
<dbReference type="InterPro" id="IPR036390">
    <property type="entry name" value="WH_DNA-bd_sf"/>
</dbReference>
<gene>
    <name evidence="5" type="ORF">L3081_11705</name>
</gene>
<dbReference type="PROSITE" id="PS50995">
    <property type="entry name" value="HTH_MARR_2"/>
    <property type="match status" value="1"/>
</dbReference>
<keyword evidence="6" id="KW-1185">Reference proteome</keyword>
<comment type="caution">
    <text evidence="5">The sequence shown here is derived from an EMBL/GenBank/DDBJ whole genome shotgun (WGS) entry which is preliminary data.</text>
</comment>
<evidence type="ECO:0000313" key="6">
    <source>
        <dbReference type="Proteomes" id="UP001139646"/>
    </source>
</evidence>
<dbReference type="Proteomes" id="UP001139646">
    <property type="component" value="Unassembled WGS sequence"/>
</dbReference>
<accession>A0ABS9X194</accession>
<dbReference type="PANTHER" id="PTHR33164:SF57">
    <property type="entry name" value="MARR-FAMILY TRANSCRIPTIONAL REGULATOR"/>
    <property type="match status" value="1"/>
</dbReference>